<dbReference type="EMBL" id="CAMXCT030005857">
    <property type="protein sequence ID" value="CAL4800736.1"/>
    <property type="molecule type" value="Genomic_DNA"/>
</dbReference>
<proteinExistence type="predicted"/>
<dbReference type="SUPFAM" id="SSF56219">
    <property type="entry name" value="DNase I-like"/>
    <property type="match status" value="1"/>
</dbReference>
<dbReference type="Proteomes" id="UP001152797">
    <property type="component" value="Unassembled WGS sequence"/>
</dbReference>
<evidence type="ECO:0000313" key="4">
    <source>
        <dbReference type="Proteomes" id="UP001152797"/>
    </source>
</evidence>
<dbReference type="CDD" id="cd18186">
    <property type="entry name" value="BTB_POZ_ZBTB_KLHL-like"/>
    <property type="match status" value="1"/>
</dbReference>
<dbReference type="PANTHER" id="PTHR46672:SF8">
    <property type="entry name" value="BTB DOMAIN-CONTAINING PROTEIN"/>
    <property type="match status" value="1"/>
</dbReference>
<dbReference type="SUPFAM" id="SSF54695">
    <property type="entry name" value="POZ domain"/>
    <property type="match status" value="1"/>
</dbReference>
<dbReference type="Gene3D" id="3.30.710.10">
    <property type="entry name" value="Potassium Channel Kv1.1, Chain A"/>
    <property type="match status" value="1"/>
</dbReference>
<protein>
    <submittedName>
        <fullName evidence="3">BTB and MATH domain-containing protein 40</fullName>
    </submittedName>
</protein>
<sequence length="620" mass="69229">MSGNYLELFWELLEVKNLEQLRSSVPDDFDWTVLHPTLKTTVLLEALIPFPDDPMKEAHCLNLIEWLVKAGANYSQKSGASTLAYSMWKTDDPSTELSVRYKGHSALSFVAAWREEFKGKDNLWECEERFLVKVVDAISRASSQRQSTRRRVIVDEGILENWEEFLHATESHDLTIEAADGCVTAHGQMLKQASPVVQAMLGSPMKERQAQQIQLRDTSSSAVRLVLETLYTCSSQSDPDYKTALSALDLAHRWQMEVVVAILSDLVAELITAESFAAIAEHAALKGLDTLKKACQSFGSQNAAIQAQIKKDQFPKAVLDLFSGSATPAGNPQSSRGKELKKEEAIAMAHSDQLKGMMLFQFNPHWECFKPQNAEGCGRQAMALVTELLQRHNVDLANVVELPESYKPPKGWSMNCRPGGGGDTTCIIWRSNKWEVIGPSTECWFGRGRSCNVMTFEHVATKFKVSLAGAHFPHGAGTSWYSEFLGILGMNLHKSKNVTEKVIILADSNAGLHQKSDFSILTETGVLLPHVKAPQMWYSYRTCCNNIGYHGFFDRIIANFGSKLELVKDEVYEKQSNGYKSTPAFARVNLPKSGTWGEYHQPILGYLSLAFASFWWPKSI</sequence>
<dbReference type="InterPro" id="IPR036691">
    <property type="entry name" value="Endo/exonu/phosph_ase_sf"/>
</dbReference>
<dbReference type="Pfam" id="PF00651">
    <property type="entry name" value="BTB"/>
    <property type="match status" value="1"/>
</dbReference>
<reference evidence="2" key="1">
    <citation type="submission" date="2022-10" db="EMBL/GenBank/DDBJ databases">
        <authorList>
            <person name="Chen Y."/>
            <person name="Dougan E. K."/>
            <person name="Chan C."/>
            <person name="Rhodes N."/>
            <person name="Thang M."/>
        </authorList>
    </citation>
    <scope>NUCLEOTIDE SEQUENCE</scope>
</reference>
<dbReference type="InterPro" id="IPR011333">
    <property type="entry name" value="SKP1/BTB/POZ_sf"/>
</dbReference>
<dbReference type="EMBL" id="CAMXCT020005857">
    <property type="protein sequence ID" value="CAL1166799.1"/>
    <property type="molecule type" value="Genomic_DNA"/>
</dbReference>
<evidence type="ECO:0000313" key="3">
    <source>
        <dbReference type="EMBL" id="CAL4800736.1"/>
    </source>
</evidence>
<evidence type="ECO:0000313" key="2">
    <source>
        <dbReference type="EMBL" id="CAI4013424.1"/>
    </source>
</evidence>
<dbReference type="PROSITE" id="PS50097">
    <property type="entry name" value="BTB"/>
    <property type="match status" value="1"/>
</dbReference>
<dbReference type="EMBL" id="CAMXCT010005857">
    <property type="protein sequence ID" value="CAI4013424.1"/>
    <property type="molecule type" value="Genomic_DNA"/>
</dbReference>
<dbReference type="PANTHER" id="PTHR46672">
    <property type="entry name" value="OS08G0495500 PROTEIN-RELATED"/>
    <property type="match status" value="1"/>
</dbReference>
<organism evidence="2">
    <name type="scientific">Cladocopium goreaui</name>
    <dbReference type="NCBI Taxonomy" id="2562237"/>
    <lineage>
        <taxon>Eukaryota</taxon>
        <taxon>Sar</taxon>
        <taxon>Alveolata</taxon>
        <taxon>Dinophyceae</taxon>
        <taxon>Suessiales</taxon>
        <taxon>Symbiodiniaceae</taxon>
        <taxon>Cladocopium</taxon>
    </lineage>
</organism>
<name>A0A9P1GKA6_9DINO</name>
<dbReference type="InterPro" id="IPR044714">
    <property type="entry name" value="AtSIBP1-like"/>
</dbReference>
<keyword evidence="4" id="KW-1185">Reference proteome</keyword>
<accession>A0A9P1GKA6</accession>
<dbReference type="OrthoDB" id="420465at2759"/>
<gene>
    <name evidence="2" type="ORF">C1SCF055_LOCUS38395</name>
</gene>
<dbReference type="InterPro" id="IPR000210">
    <property type="entry name" value="BTB/POZ_dom"/>
</dbReference>
<reference evidence="3 4" key="2">
    <citation type="submission" date="2024-05" db="EMBL/GenBank/DDBJ databases">
        <authorList>
            <person name="Chen Y."/>
            <person name="Shah S."/>
            <person name="Dougan E. K."/>
            <person name="Thang M."/>
            <person name="Chan C."/>
        </authorList>
    </citation>
    <scope>NUCLEOTIDE SEQUENCE [LARGE SCALE GENOMIC DNA]</scope>
</reference>
<comment type="caution">
    <text evidence="2">The sequence shown here is derived from an EMBL/GenBank/DDBJ whole genome shotgun (WGS) entry which is preliminary data.</text>
</comment>
<dbReference type="SMART" id="SM00225">
    <property type="entry name" value="BTB"/>
    <property type="match status" value="1"/>
</dbReference>
<evidence type="ECO:0000259" key="1">
    <source>
        <dbReference type="PROSITE" id="PS50097"/>
    </source>
</evidence>
<feature type="domain" description="BTB" evidence="1">
    <location>
        <begin position="172"/>
        <end position="232"/>
    </location>
</feature>
<dbReference type="AlphaFoldDB" id="A0A9P1GKA6"/>